<dbReference type="PROSITE" id="PS51257">
    <property type="entry name" value="PROKAR_LIPOPROTEIN"/>
    <property type="match status" value="1"/>
</dbReference>
<dbReference type="AlphaFoldDB" id="A0A828U553"/>
<accession>A0A828U553</accession>
<evidence type="ECO:0000313" key="1">
    <source>
        <dbReference type="EMBL" id="EHU46059.1"/>
    </source>
</evidence>
<evidence type="ECO:0000313" key="2">
    <source>
        <dbReference type="Proteomes" id="UP000005272"/>
    </source>
</evidence>
<gene>
    <name evidence="1" type="ORF">ECDEC2D_2183</name>
</gene>
<dbReference type="EMBL" id="AIFC01000019">
    <property type="protein sequence ID" value="EHU46059.1"/>
    <property type="molecule type" value="Genomic_DNA"/>
</dbReference>
<protein>
    <submittedName>
        <fullName evidence="1">Uncharacterized protein</fullName>
    </submittedName>
</protein>
<reference evidence="1 2" key="1">
    <citation type="journal article" date="2012" name="J. Bacteriol.">
        <title>Draft Genome Sequences of the Diarrheagenic Escherichia coli Collection.</title>
        <authorList>
            <person name="Hazen T.H."/>
            <person name="Sahl J.W."/>
            <person name="Redman J.C."/>
            <person name="Morris C.R."/>
            <person name="Daugherty S.C."/>
            <person name="Chibucos M.C."/>
            <person name="Sengamalay N.A."/>
            <person name="Fraser-Liggett C.M."/>
            <person name="Steinsland H."/>
            <person name="Whittam T.S."/>
            <person name="Whittam B."/>
            <person name="Manning S.D."/>
            <person name="Rasko D.A."/>
        </authorList>
    </citation>
    <scope>NUCLEOTIDE SEQUENCE [LARGE SCALE GENOMIC DNA]</scope>
    <source>
        <strain evidence="1 2">DEC2D</strain>
    </source>
</reference>
<proteinExistence type="predicted"/>
<name>A0A828U553_ECOLX</name>
<comment type="caution">
    <text evidence="1">The sequence shown here is derived from an EMBL/GenBank/DDBJ whole genome shotgun (WGS) entry which is preliminary data.</text>
</comment>
<dbReference type="Proteomes" id="UP000005272">
    <property type="component" value="Unassembled WGS sequence"/>
</dbReference>
<organism evidence="1 2">
    <name type="scientific">Escherichia coli DEC2D</name>
    <dbReference type="NCBI Taxonomy" id="868141"/>
    <lineage>
        <taxon>Bacteria</taxon>
        <taxon>Pseudomonadati</taxon>
        <taxon>Pseudomonadota</taxon>
        <taxon>Gammaproteobacteria</taxon>
        <taxon>Enterobacterales</taxon>
        <taxon>Enterobacteriaceae</taxon>
        <taxon>Escherichia</taxon>
    </lineage>
</organism>
<sequence length="41" mass="4711">MLELIKINGTSCWLVSCQNVNEEWIDNIDAVLSTMDKEIKN</sequence>